<proteinExistence type="predicted"/>
<evidence type="ECO:0000313" key="3">
    <source>
        <dbReference type="Proteomes" id="UP001337723"/>
    </source>
</evidence>
<reference evidence="2 3" key="1">
    <citation type="submission" date="2023-01" db="EMBL/GenBank/DDBJ databases">
        <title>Complete genome sequence of Roseicyclus marinus strain Dej080120_10.</title>
        <authorList>
            <person name="Ueki S."/>
            <person name="Maruyama F."/>
        </authorList>
    </citation>
    <scope>NUCLEOTIDE SEQUENCE [LARGE SCALE GENOMIC DNA]</scope>
    <source>
        <strain evidence="2 3">Dej080120_10</strain>
    </source>
</reference>
<gene>
    <name evidence="2" type="ORF">MACH21_34050</name>
</gene>
<feature type="region of interest" description="Disordered" evidence="1">
    <location>
        <begin position="1"/>
        <end position="38"/>
    </location>
</feature>
<protein>
    <submittedName>
        <fullName evidence="2">Uncharacterized protein</fullName>
    </submittedName>
</protein>
<keyword evidence="3" id="KW-1185">Reference proteome</keyword>
<accession>A0AA48HD00</accession>
<evidence type="ECO:0000313" key="2">
    <source>
        <dbReference type="EMBL" id="BDW87228.1"/>
    </source>
</evidence>
<organism evidence="2 3">
    <name type="scientific">Roseicyclus marinus</name>
    <dbReference type="NCBI Taxonomy" id="2161673"/>
    <lineage>
        <taxon>Bacteria</taxon>
        <taxon>Pseudomonadati</taxon>
        <taxon>Pseudomonadota</taxon>
        <taxon>Alphaproteobacteria</taxon>
        <taxon>Rhodobacterales</taxon>
        <taxon>Roseobacteraceae</taxon>
        <taxon>Roseicyclus</taxon>
    </lineage>
</organism>
<dbReference type="Proteomes" id="UP001337723">
    <property type="component" value="Chromosome"/>
</dbReference>
<sequence length="86" mass="8934">MHDQGFAGVEIGQKIFGPPPQPVDPRAGQTLGHAGRKGPAQIGAIDLCAGDPRALEHGGKAATDCLDFWKFGHSGLSFERGEGVTP</sequence>
<dbReference type="KEGG" id="rmai:MACH21_34050"/>
<evidence type="ECO:0000256" key="1">
    <source>
        <dbReference type="SAM" id="MobiDB-lite"/>
    </source>
</evidence>
<dbReference type="EMBL" id="AP027266">
    <property type="protein sequence ID" value="BDW87228.1"/>
    <property type="molecule type" value="Genomic_DNA"/>
</dbReference>
<name>A0AA48HD00_9RHOB</name>
<dbReference type="AlphaFoldDB" id="A0AA48HD00"/>